<name>A0A0E9V222_ANGAN</name>
<dbReference type="AlphaFoldDB" id="A0A0E9V222"/>
<accession>A0A0E9V222</accession>
<dbReference type="EMBL" id="GBXM01036480">
    <property type="protein sequence ID" value="JAH72097.1"/>
    <property type="molecule type" value="Transcribed_RNA"/>
</dbReference>
<protein>
    <submittedName>
        <fullName evidence="1">Uncharacterized protein</fullName>
    </submittedName>
</protein>
<proteinExistence type="predicted"/>
<evidence type="ECO:0000313" key="1">
    <source>
        <dbReference type="EMBL" id="JAH72097.1"/>
    </source>
</evidence>
<sequence>MHFSKGHRCYRFTETCYVCICVPWSQSGTFL</sequence>
<organism evidence="1">
    <name type="scientific">Anguilla anguilla</name>
    <name type="common">European freshwater eel</name>
    <name type="synonym">Muraena anguilla</name>
    <dbReference type="NCBI Taxonomy" id="7936"/>
    <lineage>
        <taxon>Eukaryota</taxon>
        <taxon>Metazoa</taxon>
        <taxon>Chordata</taxon>
        <taxon>Craniata</taxon>
        <taxon>Vertebrata</taxon>
        <taxon>Euteleostomi</taxon>
        <taxon>Actinopterygii</taxon>
        <taxon>Neopterygii</taxon>
        <taxon>Teleostei</taxon>
        <taxon>Anguilliformes</taxon>
        <taxon>Anguillidae</taxon>
        <taxon>Anguilla</taxon>
    </lineage>
</organism>
<reference evidence="1" key="1">
    <citation type="submission" date="2014-11" db="EMBL/GenBank/DDBJ databases">
        <authorList>
            <person name="Amaro Gonzalez C."/>
        </authorList>
    </citation>
    <scope>NUCLEOTIDE SEQUENCE</scope>
</reference>
<reference evidence="1" key="2">
    <citation type="journal article" date="2015" name="Fish Shellfish Immunol.">
        <title>Early steps in the European eel (Anguilla anguilla)-Vibrio vulnificus interaction in the gills: Role of the RtxA13 toxin.</title>
        <authorList>
            <person name="Callol A."/>
            <person name="Pajuelo D."/>
            <person name="Ebbesson L."/>
            <person name="Teles M."/>
            <person name="MacKenzie S."/>
            <person name="Amaro C."/>
        </authorList>
    </citation>
    <scope>NUCLEOTIDE SEQUENCE</scope>
</reference>